<comment type="similarity">
    <text evidence="7 9">Belongs to the ribulokinase family.</text>
</comment>
<dbReference type="Proteomes" id="UP000254051">
    <property type="component" value="Unassembled WGS sequence"/>
</dbReference>
<dbReference type="PANTHER" id="PTHR43435">
    <property type="entry name" value="RIBULOKINASE"/>
    <property type="match status" value="1"/>
</dbReference>
<dbReference type="OrthoDB" id="9805576at2"/>
<dbReference type="GO" id="GO:0019150">
    <property type="term" value="F:D-ribulokinase activity"/>
    <property type="evidence" value="ECO:0007669"/>
    <property type="project" value="TreeGrafter"/>
</dbReference>
<accession>A0A315ZYM3</accession>
<evidence type="ECO:0000256" key="9">
    <source>
        <dbReference type="RuleBase" id="RU003455"/>
    </source>
</evidence>
<dbReference type="RefSeq" id="WP_109709328.1">
    <property type="nucleotide sequence ID" value="NZ_QGDS01000003.1"/>
</dbReference>
<dbReference type="InterPro" id="IPR000577">
    <property type="entry name" value="Carb_kinase_FGGY"/>
</dbReference>
<dbReference type="SUPFAM" id="SSF53067">
    <property type="entry name" value="Actin-like ATPase domain"/>
    <property type="match status" value="2"/>
</dbReference>
<evidence type="ECO:0000259" key="10">
    <source>
        <dbReference type="Pfam" id="PF00370"/>
    </source>
</evidence>
<dbReference type="InterPro" id="IPR005929">
    <property type="entry name" value="Ribulokinase"/>
</dbReference>
<dbReference type="HAMAP" id="MF_00520">
    <property type="entry name" value="Ribulokinase"/>
    <property type="match status" value="1"/>
</dbReference>
<evidence type="ECO:0000313" key="13">
    <source>
        <dbReference type="Proteomes" id="UP000254051"/>
    </source>
</evidence>
<reference evidence="13" key="1">
    <citation type="submission" date="2017-07" db="EMBL/GenBank/DDBJ databases">
        <authorList>
            <person name="Varghese N."/>
            <person name="Submissions S."/>
        </authorList>
    </citation>
    <scope>NUCLEOTIDE SEQUENCE [LARGE SCALE GENOMIC DNA]</scope>
    <source>
        <strain evidence="13">NLAE-zl-C134</strain>
    </source>
</reference>
<comment type="catalytic activity">
    <reaction evidence="7">
        <text>D-ribulose + ATP = D-ribulose 5-phosphate + ADP + H(+)</text>
        <dbReference type="Rhea" id="RHEA:17601"/>
        <dbReference type="ChEBI" id="CHEBI:15378"/>
        <dbReference type="ChEBI" id="CHEBI:17173"/>
        <dbReference type="ChEBI" id="CHEBI:30616"/>
        <dbReference type="ChEBI" id="CHEBI:58121"/>
        <dbReference type="ChEBI" id="CHEBI:456216"/>
        <dbReference type="EC" id="2.7.1.16"/>
    </reaction>
</comment>
<dbReference type="GO" id="GO:0005524">
    <property type="term" value="F:ATP binding"/>
    <property type="evidence" value="ECO:0007669"/>
    <property type="project" value="UniProtKB-UniRule"/>
</dbReference>
<sequence>MEDKYTIGLDYGTLSGRGVLVRCRDGEVIFSAEKEYTHGVMDNYLPDKKTILPSEWCLEHPNDYLEVLEYVIIKLLKNSGINKEDIIGIGVDFTASTVLPIDAKGVPLCMKEEFAGRRNAYVKLWKHHSAQKQADHINTLLKELGQEDNPRFGGTVSPELMVPKVLEMVQEDPQVYDSASEILEAGDWITRVLTGSPGRSCSMAGYKAWWNQREGYPDRDFFAAVNPRMESFAEEKLPGKICSVGEAVGTLSYEWAERLGLKEGIPVAPAIIDSHAGVPGSGVSHEGQAMLVLGTSSVMLALNDKPYSQKGVYGGVRDGVVPGYYALESGLAAVGDLFAWFVDNLVPVSCYKEAAEQGADIYTLLNSKAEKLKAGESGLLVLDWWNGNKTPFVNGNLTGSITGLTLNTKPEQIYQALIEATAFGTRQILELYQEGGVRIEEIIASGGIASKNPMLMQIYADVLGVDMKIAASDQAAALGSAIYAALAAGLKRGGYDSYQEAVENMSRVKEKVYLFDADSKKKYDKLYQIYRNYSTVMGQKEKGILKGLHAIKNE</sequence>
<evidence type="ECO:0000256" key="3">
    <source>
        <dbReference type="ARBA" id="ARBA00022777"/>
    </source>
</evidence>
<dbReference type="NCBIfam" id="NF003154">
    <property type="entry name" value="PRK04123.1"/>
    <property type="match status" value="1"/>
</dbReference>
<evidence type="ECO:0000256" key="1">
    <source>
        <dbReference type="ARBA" id="ARBA00022679"/>
    </source>
</evidence>
<dbReference type="CDD" id="cd07781">
    <property type="entry name" value="ASKHA_NBD_FGGY_L-RBK"/>
    <property type="match status" value="1"/>
</dbReference>
<keyword evidence="13" id="KW-1185">Reference proteome</keyword>
<dbReference type="PIRSF" id="PIRSF000538">
    <property type="entry name" value="GlpK"/>
    <property type="match status" value="1"/>
</dbReference>
<dbReference type="PANTHER" id="PTHR43435:SF4">
    <property type="entry name" value="FGGY CARBOHYDRATE KINASE DOMAIN-CONTAINING PROTEIN"/>
    <property type="match status" value="1"/>
</dbReference>
<organism evidence="12 13">
    <name type="scientific">Faecalicatena contorta</name>
    <dbReference type="NCBI Taxonomy" id="39482"/>
    <lineage>
        <taxon>Bacteria</taxon>
        <taxon>Bacillati</taxon>
        <taxon>Bacillota</taxon>
        <taxon>Clostridia</taxon>
        <taxon>Lachnospirales</taxon>
        <taxon>Lachnospiraceae</taxon>
        <taxon>Faecalicatena</taxon>
    </lineage>
</organism>
<dbReference type="GO" id="GO:0019569">
    <property type="term" value="P:L-arabinose catabolic process to D-xylulose 5-phosphate"/>
    <property type="evidence" value="ECO:0007669"/>
    <property type="project" value="UniProtKB-UniRule"/>
</dbReference>
<evidence type="ECO:0000313" key="12">
    <source>
        <dbReference type="EMBL" id="SUQ13329.1"/>
    </source>
</evidence>
<dbReference type="InterPro" id="IPR018485">
    <property type="entry name" value="FGGY_C"/>
</dbReference>
<evidence type="ECO:0000259" key="11">
    <source>
        <dbReference type="Pfam" id="PF02782"/>
    </source>
</evidence>
<dbReference type="UniPathway" id="UPA00145">
    <property type="reaction ID" value="UER00566"/>
</dbReference>
<dbReference type="InterPro" id="IPR018483">
    <property type="entry name" value="Carb_kinase_FGGY_CS"/>
</dbReference>
<dbReference type="Gene3D" id="3.30.420.40">
    <property type="match status" value="2"/>
</dbReference>
<dbReference type="InterPro" id="IPR018484">
    <property type="entry name" value="FGGY_N"/>
</dbReference>
<dbReference type="Pfam" id="PF00370">
    <property type="entry name" value="FGGY_N"/>
    <property type="match status" value="1"/>
</dbReference>
<dbReference type="EC" id="2.7.1.16" evidence="7 8"/>
<evidence type="ECO:0000256" key="4">
    <source>
        <dbReference type="ARBA" id="ARBA00022840"/>
    </source>
</evidence>
<dbReference type="GO" id="GO:0008741">
    <property type="term" value="F:ribulokinase activity"/>
    <property type="evidence" value="ECO:0007669"/>
    <property type="project" value="UniProtKB-UniRule"/>
</dbReference>
<evidence type="ECO:0000256" key="5">
    <source>
        <dbReference type="ARBA" id="ARBA00022935"/>
    </source>
</evidence>
<dbReference type="NCBIfam" id="TIGR01234">
    <property type="entry name" value="L-ribulokinase"/>
    <property type="match status" value="1"/>
</dbReference>
<dbReference type="GO" id="GO:0005737">
    <property type="term" value="C:cytoplasm"/>
    <property type="evidence" value="ECO:0007669"/>
    <property type="project" value="TreeGrafter"/>
</dbReference>
<keyword evidence="1 7" id="KW-0808">Transferase</keyword>
<comment type="pathway">
    <text evidence="7 9">Carbohydrate degradation; L-arabinose degradation via L-ribulose; D-xylulose 5-phosphate from L-arabinose (bacterial route): step 2/3.</text>
</comment>
<dbReference type="Pfam" id="PF02782">
    <property type="entry name" value="FGGY_C"/>
    <property type="match status" value="1"/>
</dbReference>
<evidence type="ECO:0000256" key="8">
    <source>
        <dbReference type="NCBIfam" id="TIGR01234"/>
    </source>
</evidence>
<protein>
    <recommendedName>
        <fullName evidence="7 8">Ribulokinase</fullName>
        <ecNumber evidence="7 8">2.7.1.16</ecNumber>
    </recommendedName>
</protein>
<dbReference type="InterPro" id="IPR043129">
    <property type="entry name" value="ATPase_NBD"/>
</dbReference>
<evidence type="ECO:0000256" key="6">
    <source>
        <dbReference type="ARBA" id="ARBA00023277"/>
    </source>
</evidence>
<feature type="domain" description="Carbohydrate kinase FGGY C-terminal" evidence="11">
    <location>
        <begin position="290"/>
        <end position="488"/>
    </location>
</feature>
<keyword evidence="5 7" id="KW-0054">Arabinose catabolism</keyword>
<name>A0A315ZYM3_9FIRM</name>
<dbReference type="EMBL" id="UHJJ01000003">
    <property type="protein sequence ID" value="SUQ13329.1"/>
    <property type="molecule type" value="Genomic_DNA"/>
</dbReference>
<keyword evidence="6 7" id="KW-0119">Carbohydrate metabolism</keyword>
<keyword evidence="4 7" id="KW-0067">ATP-binding</keyword>
<keyword evidence="2 7" id="KW-0547">Nucleotide-binding</keyword>
<keyword evidence="3 7" id="KW-0418">Kinase</keyword>
<dbReference type="AlphaFoldDB" id="A0A315ZYM3"/>
<comment type="catalytic activity">
    <reaction evidence="7 9">
        <text>L-ribulose + ATP = L-ribulose 5-phosphate + ADP + H(+)</text>
        <dbReference type="Rhea" id="RHEA:22072"/>
        <dbReference type="ChEBI" id="CHEBI:15378"/>
        <dbReference type="ChEBI" id="CHEBI:16880"/>
        <dbReference type="ChEBI" id="CHEBI:30616"/>
        <dbReference type="ChEBI" id="CHEBI:58226"/>
        <dbReference type="ChEBI" id="CHEBI:456216"/>
        <dbReference type="EC" id="2.7.1.16"/>
    </reaction>
</comment>
<proteinExistence type="inferred from homology"/>
<evidence type="ECO:0000256" key="2">
    <source>
        <dbReference type="ARBA" id="ARBA00022741"/>
    </source>
</evidence>
<gene>
    <name evidence="7" type="primary">araB</name>
    <name evidence="12" type="ORF">SAMN05216529_10354</name>
</gene>
<evidence type="ECO:0000256" key="7">
    <source>
        <dbReference type="HAMAP-Rule" id="MF_00520"/>
    </source>
</evidence>
<dbReference type="PROSITE" id="PS00445">
    <property type="entry name" value="FGGY_KINASES_2"/>
    <property type="match status" value="1"/>
</dbReference>
<feature type="domain" description="Carbohydrate kinase FGGY N-terminal" evidence="10">
    <location>
        <begin position="5"/>
        <end position="278"/>
    </location>
</feature>